<evidence type="ECO:0000256" key="2">
    <source>
        <dbReference type="ARBA" id="ARBA00011255"/>
    </source>
</evidence>
<comment type="subcellular location">
    <subcellularLocation>
        <location evidence="5">Secreted</location>
    </subcellularLocation>
    <subcellularLocation>
        <location evidence="5">Bacterial flagellum</location>
    </subcellularLocation>
</comment>
<keyword evidence="8" id="KW-0966">Cell projection</keyword>
<evidence type="ECO:0000313" key="8">
    <source>
        <dbReference type="EMBL" id="MFD0945277.1"/>
    </source>
</evidence>
<dbReference type="PANTHER" id="PTHR30288">
    <property type="entry name" value="FLAGELLAR CAP/ASSEMBLY PROTEIN FLID"/>
    <property type="match status" value="1"/>
</dbReference>
<name>A0ABW3H784_9SPHN</name>
<evidence type="ECO:0000259" key="7">
    <source>
        <dbReference type="Pfam" id="PF07195"/>
    </source>
</evidence>
<dbReference type="Pfam" id="PF07195">
    <property type="entry name" value="FliD_C"/>
    <property type="match status" value="1"/>
</dbReference>
<evidence type="ECO:0000256" key="3">
    <source>
        <dbReference type="ARBA" id="ARBA00023054"/>
    </source>
</evidence>
<evidence type="ECO:0000313" key="9">
    <source>
        <dbReference type="Proteomes" id="UP001596977"/>
    </source>
</evidence>
<feature type="domain" description="Flagellar hook-associated protein 2 C-terminal" evidence="7">
    <location>
        <begin position="237"/>
        <end position="455"/>
    </location>
</feature>
<accession>A0ABW3H784</accession>
<evidence type="ECO:0000256" key="1">
    <source>
        <dbReference type="ARBA" id="ARBA00009764"/>
    </source>
</evidence>
<dbReference type="Pfam" id="PF02465">
    <property type="entry name" value="FliD_N"/>
    <property type="match status" value="1"/>
</dbReference>
<dbReference type="EMBL" id="JBHTJG010000001">
    <property type="protein sequence ID" value="MFD0945277.1"/>
    <property type="molecule type" value="Genomic_DNA"/>
</dbReference>
<feature type="domain" description="Flagellar hook-associated protein 2 N-terminal" evidence="6">
    <location>
        <begin position="14"/>
        <end position="112"/>
    </location>
</feature>
<dbReference type="PANTHER" id="PTHR30288:SF0">
    <property type="entry name" value="FLAGELLAR HOOK-ASSOCIATED PROTEIN 2"/>
    <property type="match status" value="1"/>
</dbReference>
<sequence length="472" mass="47591">MAIESVAKTLGSGSGLDISALVNGLVDAQFAAKNSALAKREETLSAQISSAADIKASISAFDTSLKTLVRSGSLSSAPTSSNSAIVKASALPGASVQNLSTTFEVRRIAAAQSAVATAVSDKTAAIGTGQLTLTFGTATVASNAMTGFTAGTADPVTIDITASNNSLEGIRDAINAKKAGVTASILSDSGGYRLVIKGATGAAQAFTLTATEDSGAEGLAALNIGVGATGTSVTAAAQDALVAVDGVPVTRSSNTISDLITGVKLELVSAAEGTQVTLGSQTPTEALSQAVNDFVGAYNELLAKLRTATDPITGPLRSDASARSMLVSLRGLSVKELVSDSTGKLPTTLAAIGVATNRDGTLRVDQARLASSLTNYPTTVEAMFRTSGALPTALTNITLAATSTVSGLGASEARYTAAKTAIADDKKKAETAAESMRTRMTRQFAGMDAAVAAYKSTQTFLENQVKAWNSSN</sequence>
<evidence type="ECO:0000259" key="6">
    <source>
        <dbReference type="Pfam" id="PF02465"/>
    </source>
</evidence>
<organism evidence="8 9">
    <name type="scientific">Sphingomonas canadensis</name>
    <dbReference type="NCBI Taxonomy" id="1219257"/>
    <lineage>
        <taxon>Bacteria</taxon>
        <taxon>Pseudomonadati</taxon>
        <taxon>Pseudomonadota</taxon>
        <taxon>Alphaproteobacteria</taxon>
        <taxon>Sphingomonadales</taxon>
        <taxon>Sphingomonadaceae</taxon>
        <taxon>Sphingomonas</taxon>
    </lineage>
</organism>
<keyword evidence="4 5" id="KW-0975">Bacterial flagellum</keyword>
<dbReference type="Proteomes" id="UP001596977">
    <property type="component" value="Unassembled WGS sequence"/>
</dbReference>
<keyword evidence="9" id="KW-1185">Reference proteome</keyword>
<keyword evidence="8" id="KW-0282">Flagellum</keyword>
<comment type="function">
    <text evidence="5">Required for morphogenesis and for the elongation of the flagellar filament by facilitating polymerization of the flagellin monomers at the tip of growing filament. Forms a capping structure, which prevents flagellin subunits (transported through the central channel of the flagellum) from leaking out without polymerization at the distal end.</text>
</comment>
<keyword evidence="3" id="KW-0175">Coiled coil</keyword>
<comment type="caution">
    <text evidence="8">The sequence shown here is derived from an EMBL/GenBank/DDBJ whole genome shotgun (WGS) entry which is preliminary data.</text>
</comment>
<evidence type="ECO:0000256" key="4">
    <source>
        <dbReference type="ARBA" id="ARBA00023143"/>
    </source>
</evidence>
<comment type="similarity">
    <text evidence="1 5">Belongs to the FliD family.</text>
</comment>
<gene>
    <name evidence="8" type="primary">fliD</name>
    <name evidence="8" type="ORF">ACFQ1E_02880</name>
</gene>
<protein>
    <recommendedName>
        <fullName evidence="5">Flagellar hook-associated protein 2</fullName>
        <shortName evidence="5">HAP2</shortName>
    </recommendedName>
    <alternativeName>
        <fullName evidence="5">Flagellar cap protein</fullName>
    </alternativeName>
</protein>
<dbReference type="InterPro" id="IPR010809">
    <property type="entry name" value="FliD_C"/>
</dbReference>
<reference evidence="9" key="1">
    <citation type="journal article" date="2019" name="Int. J. Syst. Evol. Microbiol.">
        <title>The Global Catalogue of Microorganisms (GCM) 10K type strain sequencing project: providing services to taxonomists for standard genome sequencing and annotation.</title>
        <authorList>
            <consortium name="The Broad Institute Genomics Platform"/>
            <consortium name="The Broad Institute Genome Sequencing Center for Infectious Disease"/>
            <person name="Wu L."/>
            <person name="Ma J."/>
        </authorList>
    </citation>
    <scope>NUCLEOTIDE SEQUENCE [LARGE SCALE GENOMIC DNA]</scope>
    <source>
        <strain evidence="9">CCUG 62982</strain>
    </source>
</reference>
<keyword evidence="5" id="KW-0964">Secreted</keyword>
<comment type="subunit">
    <text evidence="2 5">Homopentamer.</text>
</comment>
<proteinExistence type="inferred from homology"/>
<evidence type="ECO:0000256" key="5">
    <source>
        <dbReference type="RuleBase" id="RU362066"/>
    </source>
</evidence>
<dbReference type="InterPro" id="IPR003481">
    <property type="entry name" value="FliD_N"/>
</dbReference>
<dbReference type="RefSeq" id="WP_264942476.1">
    <property type="nucleotide sequence ID" value="NZ_JAPDRA010000001.1"/>
</dbReference>
<dbReference type="InterPro" id="IPR040026">
    <property type="entry name" value="FliD"/>
</dbReference>
<keyword evidence="8" id="KW-0969">Cilium</keyword>